<evidence type="ECO:0000313" key="4">
    <source>
        <dbReference type="Proteomes" id="UP001260188"/>
    </source>
</evidence>
<feature type="domain" description="Aminoglycoside phosphotransferase" evidence="2">
    <location>
        <begin position="124"/>
        <end position="184"/>
    </location>
</feature>
<dbReference type="Gene3D" id="3.90.1200.10">
    <property type="match status" value="1"/>
</dbReference>
<proteinExistence type="predicted"/>
<evidence type="ECO:0000259" key="2">
    <source>
        <dbReference type="Pfam" id="PF01636"/>
    </source>
</evidence>
<reference evidence="3 4" key="1">
    <citation type="submission" date="2023-08" db="EMBL/GenBank/DDBJ databases">
        <title>Functional and genomic diversity of the sorghum phyllosphere microbiome.</title>
        <authorList>
            <person name="Shade A."/>
        </authorList>
    </citation>
    <scope>NUCLEOTIDE SEQUENCE [LARGE SCALE GENOMIC DNA]</scope>
    <source>
        <strain evidence="3 4">SORGH_AS_0919</strain>
    </source>
</reference>
<comment type="caution">
    <text evidence="3">The sequence shown here is derived from an EMBL/GenBank/DDBJ whole genome shotgun (WGS) entry which is preliminary data.</text>
</comment>
<feature type="region of interest" description="Disordered" evidence="1">
    <location>
        <begin position="1"/>
        <end position="24"/>
    </location>
</feature>
<dbReference type="EMBL" id="JAVIZA010000001">
    <property type="protein sequence ID" value="MDR6167679.1"/>
    <property type="molecule type" value="Genomic_DNA"/>
</dbReference>
<name>A0ABU1I1B5_9MICO</name>
<keyword evidence="3" id="KW-0418">Kinase</keyword>
<protein>
    <submittedName>
        <fullName evidence="3">Ser/Thr protein kinase RdoA (MazF antagonist)</fullName>
    </submittedName>
</protein>
<keyword evidence="4" id="KW-1185">Reference proteome</keyword>
<accession>A0ABU1I1B5</accession>
<dbReference type="SUPFAM" id="SSF56112">
    <property type="entry name" value="Protein kinase-like (PK-like)"/>
    <property type="match status" value="1"/>
</dbReference>
<sequence>MREVGEVGEVGDAGEERLDGGNASGSVVRIGDTVRKAWTASTPSVIAFVEALRARGIDAPEPRGRDGTGRQVTEFVEGTLAIDAGPMGLDQMRRVGALVRDIHDASAAFVAPAGAIWETAIAAPGDELVCHNDLAPWNLVVGERWVFIDWDAAAPSTRLWDLAYAAQTFALGDPAEEPAVAAGRLGSFIDGYGASAALRAELPRAMSDRVDAMYALLETSHRSGREPWATMFVEGHGAHWAAVRDYVDRHRPLWSRALTP</sequence>
<keyword evidence="3" id="KW-0808">Transferase</keyword>
<evidence type="ECO:0000256" key="1">
    <source>
        <dbReference type="SAM" id="MobiDB-lite"/>
    </source>
</evidence>
<dbReference type="InterPro" id="IPR011009">
    <property type="entry name" value="Kinase-like_dom_sf"/>
</dbReference>
<dbReference type="GO" id="GO:0016301">
    <property type="term" value="F:kinase activity"/>
    <property type="evidence" value="ECO:0007669"/>
    <property type="project" value="UniProtKB-KW"/>
</dbReference>
<dbReference type="Pfam" id="PF01636">
    <property type="entry name" value="APH"/>
    <property type="match status" value="1"/>
</dbReference>
<dbReference type="RefSeq" id="WP_309666314.1">
    <property type="nucleotide sequence ID" value="NZ_JAVIZA010000001.1"/>
</dbReference>
<evidence type="ECO:0000313" key="3">
    <source>
        <dbReference type="EMBL" id="MDR6167679.1"/>
    </source>
</evidence>
<organism evidence="3 4">
    <name type="scientific">Microbacterium paludicola</name>
    <dbReference type="NCBI Taxonomy" id="300019"/>
    <lineage>
        <taxon>Bacteria</taxon>
        <taxon>Bacillati</taxon>
        <taxon>Actinomycetota</taxon>
        <taxon>Actinomycetes</taxon>
        <taxon>Micrococcales</taxon>
        <taxon>Microbacteriaceae</taxon>
        <taxon>Microbacterium</taxon>
    </lineage>
</organism>
<gene>
    <name evidence="3" type="ORF">QE367_001883</name>
</gene>
<dbReference type="InterPro" id="IPR002575">
    <property type="entry name" value="Aminoglycoside_PTrfase"/>
</dbReference>
<dbReference type="Proteomes" id="UP001260188">
    <property type="component" value="Unassembled WGS sequence"/>
</dbReference>